<evidence type="ECO:0000256" key="1">
    <source>
        <dbReference type="SAM" id="MobiDB-lite"/>
    </source>
</evidence>
<feature type="region of interest" description="Disordered" evidence="1">
    <location>
        <begin position="147"/>
        <end position="197"/>
    </location>
</feature>
<dbReference type="EMBL" id="BPLR01007961">
    <property type="protein sequence ID" value="GIY21078.1"/>
    <property type="molecule type" value="Genomic_DNA"/>
</dbReference>
<sequence>MKNPNPAIYISDNNNNNQPKQEPTHHKETKQQDSSFTRKPSLVASECLNLKSFLGLTRQRSEINLSNLGLIGSETRRSRSEVRGISCDRLTIGYHTPSTAAGSTQQQAGNASPPNKSGCWLRGRRKEREVRCPLKISADVIGKTVVTGSNNKRTNSKSCDTRTVADQSGGSKTKKPSSKLNTKGKSNKKGSSENLLDEDIYVEIGHIGQQKEKLAQRKQGCGQRSH</sequence>
<proteinExistence type="predicted"/>
<evidence type="ECO:0000313" key="2">
    <source>
        <dbReference type="EMBL" id="GIY21078.1"/>
    </source>
</evidence>
<reference evidence="2 3" key="1">
    <citation type="submission" date="2021-06" db="EMBL/GenBank/DDBJ databases">
        <title>Caerostris extrusa draft genome.</title>
        <authorList>
            <person name="Kono N."/>
            <person name="Arakawa K."/>
        </authorList>
    </citation>
    <scope>NUCLEOTIDE SEQUENCE [LARGE SCALE GENOMIC DNA]</scope>
</reference>
<dbReference type="AlphaFoldDB" id="A0AAV4RM16"/>
<keyword evidence="3" id="KW-1185">Reference proteome</keyword>
<feature type="region of interest" description="Disordered" evidence="1">
    <location>
        <begin position="96"/>
        <end position="123"/>
    </location>
</feature>
<evidence type="ECO:0000313" key="3">
    <source>
        <dbReference type="Proteomes" id="UP001054945"/>
    </source>
</evidence>
<comment type="caution">
    <text evidence="2">The sequence shown here is derived from an EMBL/GenBank/DDBJ whole genome shotgun (WGS) entry which is preliminary data.</text>
</comment>
<organism evidence="2 3">
    <name type="scientific">Caerostris extrusa</name>
    <name type="common">Bark spider</name>
    <name type="synonym">Caerostris bankana</name>
    <dbReference type="NCBI Taxonomy" id="172846"/>
    <lineage>
        <taxon>Eukaryota</taxon>
        <taxon>Metazoa</taxon>
        <taxon>Ecdysozoa</taxon>
        <taxon>Arthropoda</taxon>
        <taxon>Chelicerata</taxon>
        <taxon>Arachnida</taxon>
        <taxon>Araneae</taxon>
        <taxon>Araneomorphae</taxon>
        <taxon>Entelegynae</taxon>
        <taxon>Araneoidea</taxon>
        <taxon>Araneidae</taxon>
        <taxon>Caerostris</taxon>
    </lineage>
</organism>
<feature type="compositionally biased region" description="Polar residues" evidence="1">
    <location>
        <begin position="147"/>
        <end position="158"/>
    </location>
</feature>
<accession>A0AAV4RM16</accession>
<dbReference type="Proteomes" id="UP001054945">
    <property type="component" value="Unassembled WGS sequence"/>
</dbReference>
<feature type="compositionally biased region" description="Polar residues" evidence="1">
    <location>
        <begin position="11"/>
        <end position="21"/>
    </location>
</feature>
<gene>
    <name evidence="2" type="primary">AVEN_161329_1</name>
    <name evidence="2" type="ORF">CEXT_46331</name>
</gene>
<feature type="compositionally biased region" description="Basic and acidic residues" evidence="1">
    <location>
        <begin position="22"/>
        <end position="31"/>
    </location>
</feature>
<name>A0AAV4RM16_CAEEX</name>
<feature type="compositionally biased region" description="Polar residues" evidence="1">
    <location>
        <begin position="96"/>
        <end position="115"/>
    </location>
</feature>
<feature type="region of interest" description="Disordered" evidence="1">
    <location>
        <begin position="1"/>
        <end position="38"/>
    </location>
</feature>
<protein>
    <submittedName>
        <fullName evidence="2">Uncharacterized protein</fullName>
    </submittedName>
</protein>